<dbReference type="PANTHER" id="PTHR33734:SF22">
    <property type="entry name" value="MEMBRANE-BOUND LYTIC MUREIN TRANSGLYCOSYLASE D"/>
    <property type="match status" value="1"/>
</dbReference>
<dbReference type="PROSITE" id="PS51782">
    <property type="entry name" value="LYSM"/>
    <property type="match status" value="2"/>
</dbReference>
<evidence type="ECO:0000313" key="4">
    <source>
        <dbReference type="Proteomes" id="UP000192731"/>
    </source>
</evidence>
<feature type="chain" id="PRO_5013229791" evidence="1">
    <location>
        <begin position="23"/>
        <end position="244"/>
    </location>
</feature>
<evidence type="ECO:0000313" key="3">
    <source>
        <dbReference type="EMBL" id="SMB86841.1"/>
    </source>
</evidence>
<dbReference type="InterPro" id="IPR018392">
    <property type="entry name" value="LysM"/>
</dbReference>
<dbReference type="CDD" id="cd00118">
    <property type="entry name" value="LysM"/>
    <property type="match status" value="2"/>
</dbReference>
<feature type="signal peptide" evidence="1">
    <location>
        <begin position="1"/>
        <end position="22"/>
    </location>
</feature>
<dbReference type="AlphaFoldDB" id="A0A1W1V1H3"/>
<name>A0A1W1V1H3_DESTI</name>
<dbReference type="GO" id="GO:0016787">
    <property type="term" value="F:hydrolase activity"/>
    <property type="evidence" value="ECO:0007669"/>
    <property type="project" value="InterPro"/>
</dbReference>
<dbReference type="EMBL" id="FWWT01000013">
    <property type="protein sequence ID" value="SMB86841.1"/>
    <property type="molecule type" value="Genomic_DNA"/>
</dbReference>
<gene>
    <name evidence="3" type="ORF">SAMN00017405_1203</name>
</gene>
<protein>
    <submittedName>
        <fullName evidence="3">N-acetylmuramoyl-L-alanine amidase</fullName>
    </submittedName>
</protein>
<dbReference type="Pfam" id="PF01476">
    <property type="entry name" value="LysM"/>
    <property type="match status" value="2"/>
</dbReference>
<dbReference type="Gene3D" id="3.10.350.10">
    <property type="entry name" value="LysM domain"/>
    <property type="match status" value="2"/>
</dbReference>
<dbReference type="SMART" id="SM00257">
    <property type="entry name" value="LysM"/>
    <property type="match status" value="2"/>
</dbReference>
<proteinExistence type="predicted"/>
<dbReference type="OrthoDB" id="9785345at2"/>
<dbReference type="PANTHER" id="PTHR33734">
    <property type="entry name" value="LYSM DOMAIN-CONTAINING GPI-ANCHORED PROTEIN 2"/>
    <property type="match status" value="1"/>
</dbReference>
<sequence>MRFTRIVVLLILLMGISSPVLAYDYVVKSGDTLFKIGLAHNMSYENLKKANGLTSDYIEPGYIINIPNKTYKVQKGDSLAGICKKFGVSIAEVKRVNGLKSECFNPGTVLIIPTKPVTPSRSGVTYATAEEIDLLARAVYSEARGEPYSGQVAIAAVILNRVKSPEFPNTIKGVIFQPWAFTAINDGQFWLTPNATAYKAVRDALNGYDPSKKAIFYWNPVTATNKWVWTRPIHLQLGKHVFAT</sequence>
<dbReference type="Gene3D" id="6.20.240.60">
    <property type="match status" value="1"/>
</dbReference>
<organism evidence="3 4">
    <name type="scientific">Desulfonispora thiosulfatigenes DSM 11270</name>
    <dbReference type="NCBI Taxonomy" id="656914"/>
    <lineage>
        <taxon>Bacteria</taxon>
        <taxon>Bacillati</taxon>
        <taxon>Bacillota</taxon>
        <taxon>Clostridia</taxon>
        <taxon>Eubacteriales</taxon>
        <taxon>Peptococcaceae</taxon>
        <taxon>Desulfonispora</taxon>
    </lineage>
</organism>
<dbReference type="SUPFAM" id="SSF54106">
    <property type="entry name" value="LysM domain"/>
    <property type="match status" value="2"/>
</dbReference>
<reference evidence="3 4" key="1">
    <citation type="submission" date="2017-04" db="EMBL/GenBank/DDBJ databases">
        <authorList>
            <person name="Afonso C.L."/>
            <person name="Miller P.J."/>
            <person name="Scott M.A."/>
            <person name="Spackman E."/>
            <person name="Goraichik I."/>
            <person name="Dimitrov K.M."/>
            <person name="Suarez D.L."/>
            <person name="Swayne D.E."/>
        </authorList>
    </citation>
    <scope>NUCLEOTIDE SEQUENCE [LARGE SCALE GENOMIC DNA]</scope>
    <source>
        <strain evidence="3 4">DSM 11270</strain>
    </source>
</reference>
<dbReference type="InterPro" id="IPR042047">
    <property type="entry name" value="SleB_dom1"/>
</dbReference>
<dbReference type="InterPro" id="IPR036779">
    <property type="entry name" value="LysM_dom_sf"/>
</dbReference>
<accession>A0A1W1V1H3</accession>
<feature type="domain" description="LysM" evidence="2">
    <location>
        <begin position="23"/>
        <end position="66"/>
    </location>
</feature>
<keyword evidence="1" id="KW-0732">Signal</keyword>
<dbReference type="STRING" id="656914.SAMN00017405_1203"/>
<evidence type="ECO:0000256" key="1">
    <source>
        <dbReference type="SAM" id="SignalP"/>
    </source>
</evidence>
<dbReference type="Proteomes" id="UP000192731">
    <property type="component" value="Unassembled WGS sequence"/>
</dbReference>
<dbReference type="Pfam" id="PF07486">
    <property type="entry name" value="Hydrolase_2"/>
    <property type="match status" value="1"/>
</dbReference>
<dbReference type="RefSeq" id="WP_084052594.1">
    <property type="nucleotide sequence ID" value="NZ_FWWT01000013.1"/>
</dbReference>
<keyword evidence="4" id="KW-1185">Reference proteome</keyword>
<dbReference type="Gene3D" id="1.10.10.2520">
    <property type="entry name" value="Cell wall hydrolase SleB, domain 1"/>
    <property type="match status" value="1"/>
</dbReference>
<evidence type="ECO:0000259" key="2">
    <source>
        <dbReference type="PROSITE" id="PS51782"/>
    </source>
</evidence>
<feature type="domain" description="LysM" evidence="2">
    <location>
        <begin position="69"/>
        <end position="112"/>
    </location>
</feature>
<dbReference type="InterPro" id="IPR011105">
    <property type="entry name" value="Cell_wall_hydrolase_SleB"/>
</dbReference>